<dbReference type="InterPro" id="IPR011965">
    <property type="entry name" value="PaaX_trns_reg"/>
</dbReference>
<evidence type="ECO:0000313" key="4">
    <source>
        <dbReference type="EMBL" id="QFG70388.1"/>
    </source>
</evidence>
<dbReference type="InterPro" id="IPR036388">
    <property type="entry name" value="WH-like_DNA-bd_sf"/>
</dbReference>
<dbReference type="PANTHER" id="PTHR30319">
    <property type="entry name" value="PHENYLACETIC ACID REGULATOR-RELATED TRANSCRIPTIONAL REPRESSOR"/>
    <property type="match status" value="1"/>
</dbReference>
<protein>
    <submittedName>
        <fullName evidence="4">PaaX family transcriptional regulator</fullName>
    </submittedName>
</protein>
<evidence type="ECO:0000313" key="5">
    <source>
        <dbReference type="Proteomes" id="UP000326546"/>
    </source>
</evidence>
<dbReference type="OrthoDB" id="2270427at2"/>
<dbReference type="Pfam" id="PF20803">
    <property type="entry name" value="PaaX_M"/>
    <property type="match status" value="1"/>
</dbReference>
<reference evidence="4 5" key="1">
    <citation type="submission" date="2019-09" db="EMBL/GenBank/DDBJ databases">
        <title>Serinicoccus pratensis sp. nov., isolated from meadow soil.</title>
        <authorList>
            <person name="Zhang W."/>
        </authorList>
    </citation>
    <scope>NUCLEOTIDE SEQUENCE [LARGE SCALE GENOMIC DNA]</scope>
    <source>
        <strain evidence="4 5">W204</strain>
    </source>
</reference>
<sequence>MTIYGLYAREVGGWLSVSTLIRLMTRLDVDEPAVRSSISRLKRRGILEPERIDGRAGYALSAQAREILDAGDRRIFRRRRGTVDEGWVLAVFSVPESERRRRHTLRSRLSWLGFGSVGPGVWVAPAHLYDEAREMLLREDLAEYVDLFQATYLGFSAAAEEVARWWDLEGLGELYEQFYAEHAPVLASWRARRGKDDAGMAFADYVRVLTAWRRLPYLDPGLAPELLPRDWAGTRSADLFFALQRRLEGPSHRFVDEVS</sequence>
<keyword evidence="5" id="KW-1185">Reference proteome</keyword>
<dbReference type="Gene3D" id="3.30.70.2650">
    <property type="match status" value="1"/>
</dbReference>
<dbReference type="InterPro" id="IPR012906">
    <property type="entry name" value="PaaX-like_N"/>
</dbReference>
<dbReference type="Pfam" id="PF08223">
    <property type="entry name" value="PaaX_C"/>
    <property type="match status" value="1"/>
</dbReference>
<dbReference type="GO" id="GO:0006351">
    <property type="term" value="P:DNA-templated transcription"/>
    <property type="evidence" value="ECO:0007669"/>
    <property type="project" value="InterPro"/>
</dbReference>
<dbReference type="PANTHER" id="PTHR30319:SF1">
    <property type="entry name" value="TRANSCRIPTIONAL REPRESSOR PAAX"/>
    <property type="match status" value="1"/>
</dbReference>
<dbReference type="AlphaFoldDB" id="A0A5J6V9C1"/>
<feature type="domain" description="Transcriptional repressor PaaX-like central Cas2-like" evidence="3">
    <location>
        <begin position="82"/>
        <end position="160"/>
    </location>
</feature>
<evidence type="ECO:0000259" key="3">
    <source>
        <dbReference type="Pfam" id="PF20803"/>
    </source>
</evidence>
<dbReference type="PIRSF" id="PIRSF020623">
    <property type="entry name" value="PaaX"/>
    <property type="match status" value="1"/>
</dbReference>
<feature type="domain" description="Transcriptional repressor PaaX-like C-terminal" evidence="2">
    <location>
        <begin position="166"/>
        <end position="256"/>
    </location>
</feature>
<gene>
    <name evidence="4" type="ORF">FY030_15435</name>
</gene>
<dbReference type="KEGG" id="serw:FY030_15435"/>
<proteinExistence type="predicted"/>
<dbReference type="InterPro" id="IPR013225">
    <property type="entry name" value="PaaX_C"/>
</dbReference>
<feature type="domain" description="Transcriptional repressor PaaX-like N-terminal" evidence="1">
    <location>
        <begin position="1"/>
        <end position="63"/>
    </location>
</feature>
<name>A0A5J6V9C1_9MICO</name>
<organism evidence="4 5">
    <name type="scientific">Ornithinimicrobium pratense</name>
    <dbReference type="NCBI Taxonomy" id="2593973"/>
    <lineage>
        <taxon>Bacteria</taxon>
        <taxon>Bacillati</taxon>
        <taxon>Actinomycetota</taxon>
        <taxon>Actinomycetes</taxon>
        <taxon>Micrococcales</taxon>
        <taxon>Ornithinimicrobiaceae</taxon>
        <taxon>Ornithinimicrobium</taxon>
    </lineage>
</organism>
<dbReference type="InterPro" id="IPR048846">
    <property type="entry name" value="PaaX-like_central"/>
</dbReference>
<dbReference type="Gene3D" id="1.10.10.10">
    <property type="entry name" value="Winged helix-like DNA-binding domain superfamily/Winged helix DNA-binding domain"/>
    <property type="match status" value="1"/>
</dbReference>
<dbReference type="EMBL" id="CP044427">
    <property type="protein sequence ID" value="QFG70388.1"/>
    <property type="molecule type" value="Genomic_DNA"/>
</dbReference>
<accession>A0A5J6V9C1</accession>
<evidence type="ECO:0000259" key="1">
    <source>
        <dbReference type="Pfam" id="PF07848"/>
    </source>
</evidence>
<evidence type="ECO:0000259" key="2">
    <source>
        <dbReference type="Pfam" id="PF08223"/>
    </source>
</evidence>
<dbReference type="Proteomes" id="UP000326546">
    <property type="component" value="Chromosome"/>
</dbReference>
<dbReference type="Pfam" id="PF07848">
    <property type="entry name" value="PaaX"/>
    <property type="match status" value="1"/>
</dbReference>